<dbReference type="AlphaFoldDB" id="A0AA91DDH0"/>
<keyword evidence="4" id="KW-1185">Reference proteome</keyword>
<organism evidence="3 4">
    <name type="scientific">Methylomonas koyamae</name>
    <dbReference type="NCBI Taxonomy" id="702114"/>
    <lineage>
        <taxon>Bacteria</taxon>
        <taxon>Pseudomonadati</taxon>
        <taxon>Pseudomonadota</taxon>
        <taxon>Gammaproteobacteria</taxon>
        <taxon>Methylococcales</taxon>
        <taxon>Methylococcaceae</taxon>
        <taxon>Methylomonas</taxon>
    </lineage>
</organism>
<evidence type="ECO:0000256" key="1">
    <source>
        <dbReference type="SAM" id="Coils"/>
    </source>
</evidence>
<dbReference type="SUPFAM" id="SSF48371">
    <property type="entry name" value="ARM repeat"/>
    <property type="match status" value="1"/>
</dbReference>
<keyword evidence="2" id="KW-0812">Transmembrane</keyword>
<accession>A0AA91DDH0</accession>
<dbReference type="InterPro" id="IPR016024">
    <property type="entry name" value="ARM-type_fold"/>
</dbReference>
<sequence>MDVLAVVGQLIALIADWIFPILGLFFLGFIVFFLWPSWVLGRNLKIATKKLRAITREGLTDDFEKISKEIMASKKLNHCWQEFSDSLHPQSIPDDVGQERVVRWRATAPAEMFFNVETLIAVELKTEYFKHQPGILTGLGIIGTFGGLLNGLSEFSASSDPEIVRASLSNLIHGVVAAFAVSASAITLAMFTTFLEKLIVSRRIKQVEELCQEIDRLFDTGAGEEYLAKLVKVSEENSTHTKHLRDALIPDLKQLLEELSRQQTEAIAKSFASSSENSGNHIANAITDSLSDPLQKIAAAVNTTTDTNGQVVTKALNEALVTFSAKLEDMFGGQIGGINQLLQQTTSAMQSTVARFDQLANNLDDAGKNAADAMSERLSVALESMESRQLALNTTMTEFVTQLRDMMQSSQAETSTQIQNTLSLLGEQVAAMTEQLQNQAHSAAENHQEQQNKLLQSASAIQQNMSEQSAHLIEQLTEQVQTMLGQTANVVSSMQAAVATMRDVTKDNTQRMEASAGTLALSAENFAKAGDSVAGVMQQTSSVSDKIATTSVTLNSAAITVQNALTDYDKAGKTLSEMVAALKSTVEIAKLDASVSQGLVNQIKQSADHLQQAQSLVDGIFKEICEELANAHEVFTGNLTKAIKSSNTDYQKQLKDAVDILKTAIAELGDVVETIPARK</sequence>
<dbReference type="RefSeq" id="WP_064026638.1">
    <property type="nucleotide sequence ID" value="NZ_LUUL01000068.1"/>
</dbReference>
<evidence type="ECO:0000256" key="2">
    <source>
        <dbReference type="SAM" id="Phobius"/>
    </source>
</evidence>
<reference evidence="3 4" key="1">
    <citation type="submission" date="2016-03" db="EMBL/GenBank/DDBJ databases">
        <authorList>
            <person name="Heylen K."/>
            <person name="De Vos P."/>
            <person name="Vekeman B."/>
        </authorList>
    </citation>
    <scope>NUCLEOTIDE SEQUENCE [LARGE SCALE GENOMIC DNA]</scope>
    <source>
        <strain evidence="3 4">R-49807</strain>
    </source>
</reference>
<evidence type="ECO:0000313" key="3">
    <source>
        <dbReference type="EMBL" id="OAI26809.1"/>
    </source>
</evidence>
<keyword evidence="1" id="KW-0175">Coiled coil</keyword>
<feature type="transmembrane region" description="Helical" evidence="2">
    <location>
        <begin position="134"/>
        <end position="152"/>
    </location>
</feature>
<feature type="coiled-coil region" evidence="1">
    <location>
        <begin position="433"/>
        <end position="464"/>
    </location>
</feature>
<feature type="transmembrane region" description="Helical" evidence="2">
    <location>
        <begin position="17"/>
        <end position="40"/>
    </location>
</feature>
<proteinExistence type="predicted"/>
<name>A0AA91DDH0_9GAMM</name>
<keyword evidence="2" id="KW-1133">Transmembrane helix</keyword>
<dbReference type="Proteomes" id="UP000077734">
    <property type="component" value="Unassembled WGS sequence"/>
</dbReference>
<dbReference type="NCBIfam" id="NF033916">
    <property type="entry name" value="antiphage_ZorA_3"/>
    <property type="match status" value="1"/>
</dbReference>
<evidence type="ECO:0008006" key="5">
    <source>
        <dbReference type="Google" id="ProtNLM"/>
    </source>
</evidence>
<evidence type="ECO:0000313" key="4">
    <source>
        <dbReference type="Proteomes" id="UP000077734"/>
    </source>
</evidence>
<comment type="caution">
    <text evidence="3">The sequence shown here is derived from an EMBL/GenBank/DDBJ whole genome shotgun (WGS) entry which is preliminary data.</text>
</comment>
<protein>
    <recommendedName>
        <fullName evidence="5">MotA/TolQ/ExbB proton channel domain-containing protein</fullName>
    </recommendedName>
</protein>
<keyword evidence="2" id="KW-0472">Membrane</keyword>
<feature type="transmembrane region" description="Helical" evidence="2">
    <location>
        <begin position="172"/>
        <end position="195"/>
    </location>
</feature>
<gene>
    <name evidence="3" type="ORF">A1356_10330</name>
</gene>
<dbReference type="EMBL" id="LUUL01000068">
    <property type="protein sequence ID" value="OAI26809.1"/>
    <property type="molecule type" value="Genomic_DNA"/>
</dbReference>